<proteinExistence type="predicted"/>
<accession>A0ABU9Y0Y0</accession>
<organism evidence="2 3">
    <name type="scientific">Sphingomonas oligophenolica</name>
    <dbReference type="NCBI Taxonomy" id="301154"/>
    <lineage>
        <taxon>Bacteria</taxon>
        <taxon>Pseudomonadati</taxon>
        <taxon>Pseudomonadota</taxon>
        <taxon>Alphaproteobacteria</taxon>
        <taxon>Sphingomonadales</taxon>
        <taxon>Sphingomonadaceae</taxon>
        <taxon>Sphingomonas</taxon>
    </lineage>
</organism>
<evidence type="ECO:0008006" key="4">
    <source>
        <dbReference type="Google" id="ProtNLM"/>
    </source>
</evidence>
<sequence>MKISHIFAATGLMVAAMTASTSATAQEWRGDHGRWHHDYDRGWDRGWDHGRDRGWHDRRYWHGPRWRPARYHGYGWRYPHCWTEWRWHHRVRICR</sequence>
<dbReference type="EMBL" id="JBDIME010000004">
    <property type="protein sequence ID" value="MEN2789469.1"/>
    <property type="molecule type" value="Genomic_DNA"/>
</dbReference>
<protein>
    <recommendedName>
        <fullName evidence="4">Sulfur globule protein</fullName>
    </recommendedName>
</protein>
<keyword evidence="3" id="KW-1185">Reference proteome</keyword>
<feature type="chain" id="PRO_5046789265" description="Sulfur globule protein" evidence="1">
    <location>
        <begin position="26"/>
        <end position="95"/>
    </location>
</feature>
<evidence type="ECO:0000313" key="3">
    <source>
        <dbReference type="Proteomes" id="UP001419910"/>
    </source>
</evidence>
<gene>
    <name evidence="2" type="ORF">ABC974_07530</name>
</gene>
<dbReference type="Proteomes" id="UP001419910">
    <property type="component" value="Unassembled WGS sequence"/>
</dbReference>
<reference evidence="2 3" key="1">
    <citation type="submission" date="2024-05" db="EMBL/GenBank/DDBJ databases">
        <authorList>
            <person name="Liu Q."/>
            <person name="Xin Y.-H."/>
        </authorList>
    </citation>
    <scope>NUCLEOTIDE SEQUENCE [LARGE SCALE GENOMIC DNA]</scope>
    <source>
        <strain evidence="2 3">CGMCC 1.10181</strain>
    </source>
</reference>
<comment type="caution">
    <text evidence="2">The sequence shown here is derived from an EMBL/GenBank/DDBJ whole genome shotgun (WGS) entry which is preliminary data.</text>
</comment>
<dbReference type="RefSeq" id="WP_343887231.1">
    <property type="nucleotide sequence ID" value="NZ_BAAAEH010000002.1"/>
</dbReference>
<evidence type="ECO:0000313" key="2">
    <source>
        <dbReference type="EMBL" id="MEN2789469.1"/>
    </source>
</evidence>
<keyword evidence="1" id="KW-0732">Signal</keyword>
<name>A0ABU9Y0Y0_9SPHN</name>
<evidence type="ECO:0000256" key="1">
    <source>
        <dbReference type="SAM" id="SignalP"/>
    </source>
</evidence>
<feature type="signal peptide" evidence="1">
    <location>
        <begin position="1"/>
        <end position="25"/>
    </location>
</feature>